<dbReference type="Proteomes" id="UP001054945">
    <property type="component" value="Unassembled WGS sequence"/>
</dbReference>
<name>A0AAV4U2G3_CAEEX</name>
<dbReference type="AlphaFoldDB" id="A0AAV4U2G3"/>
<reference evidence="1 2" key="1">
    <citation type="submission" date="2021-06" db="EMBL/GenBank/DDBJ databases">
        <title>Caerostris extrusa draft genome.</title>
        <authorList>
            <person name="Kono N."/>
            <person name="Arakawa K."/>
        </authorList>
    </citation>
    <scope>NUCLEOTIDE SEQUENCE [LARGE SCALE GENOMIC DNA]</scope>
</reference>
<dbReference type="EMBL" id="BPLR01012178">
    <property type="protein sequence ID" value="GIY51956.1"/>
    <property type="molecule type" value="Genomic_DNA"/>
</dbReference>
<evidence type="ECO:0000313" key="2">
    <source>
        <dbReference type="Proteomes" id="UP001054945"/>
    </source>
</evidence>
<accession>A0AAV4U2G3</accession>
<sequence length="94" mass="11016">MCPQYIFLYNPWYYFCPSNKIRVHPRTRTNALLGFNVLEEVLQEFVQLHVGGGRSQPLSKIHLRSESAKTEQRETEDTAEEITDEFSCYRLSVC</sequence>
<protein>
    <submittedName>
        <fullName evidence="1">Uncharacterized protein</fullName>
    </submittedName>
</protein>
<keyword evidence="2" id="KW-1185">Reference proteome</keyword>
<comment type="caution">
    <text evidence="1">The sequence shown here is derived from an EMBL/GenBank/DDBJ whole genome shotgun (WGS) entry which is preliminary data.</text>
</comment>
<gene>
    <name evidence="1" type="ORF">CEXT_608211</name>
</gene>
<proteinExistence type="predicted"/>
<organism evidence="1 2">
    <name type="scientific">Caerostris extrusa</name>
    <name type="common">Bark spider</name>
    <name type="synonym">Caerostris bankana</name>
    <dbReference type="NCBI Taxonomy" id="172846"/>
    <lineage>
        <taxon>Eukaryota</taxon>
        <taxon>Metazoa</taxon>
        <taxon>Ecdysozoa</taxon>
        <taxon>Arthropoda</taxon>
        <taxon>Chelicerata</taxon>
        <taxon>Arachnida</taxon>
        <taxon>Araneae</taxon>
        <taxon>Araneomorphae</taxon>
        <taxon>Entelegynae</taxon>
        <taxon>Araneoidea</taxon>
        <taxon>Araneidae</taxon>
        <taxon>Caerostris</taxon>
    </lineage>
</organism>
<evidence type="ECO:0000313" key="1">
    <source>
        <dbReference type="EMBL" id="GIY51956.1"/>
    </source>
</evidence>